<proteinExistence type="predicted"/>
<dbReference type="PANTHER" id="PTHR47358">
    <property type="entry name" value="E3 UBIQUITIN-PROTEIN LIGASE HOS1"/>
    <property type="match status" value="1"/>
</dbReference>
<dbReference type="InterPro" id="IPR025151">
    <property type="entry name" value="ELYS_dom"/>
</dbReference>
<comment type="subcellular location">
    <subcellularLocation>
        <location evidence="1">Nucleus</location>
    </subcellularLocation>
</comment>
<evidence type="ECO:0000313" key="6">
    <source>
        <dbReference type="Proteomes" id="UP001497512"/>
    </source>
</evidence>
<keyword evidence="6" id="KW-1185">Reference proteome</keyword>
<gene>
    <name evidence="5" type="ORF">CSSPTR1EN2_LOCUS7707</name>
</gene>
<feature type="region of interest" description="Disordered" evidence="3">
    <location>
        <begin position="96"/>
        <end position="115"/>
    </location>
</feature>
<feature type="domain" description="ELYS-like" evidence="4">
    <location>
        <begin position="358"/>
        <end position="574"/>
    </location>
</feature>
<organism evidence="5 6">
    <name type="scientific">Sphagnum troendelagicum</name>
    <dbReference type="NCBI Taxonomy" id="128251"/>
    <lineage>
        <taxon>Eukaryota</taxon>
        <taxon>Viridiplantae</taxon>
        <taxon>Streptophyta</taxon>
        <taxon>Embryophyta</taxon>
        <taxon>Bryophyta</taxon>
        <taxon>Sphagnophytina</taxon>
        <taxon>Sphagnopsida</taxon>
        <taxon>Sphagnales</taxon>
        <taxon>Sphagnaceae</taxon>
        <taxon>Sphagnum</taxon>
    </lineage>
</organism>
<dbReference type="Proteomes" id="UP001497512">
    <property type="component" value="Chromosome 14"/>
</dbReference>
<dbReference type="InterPro" id="IPR044718">
    <property type="entry name" value="HOS1"/>
</dbReference>
<evidence type="ECO:0000259" key="4">
    <source>
        <dbReference type="Pfam" id="PF13934"/>
    </source>
</evidence>
<reference evidence="5" key="1">
    <citation type="submission" date="2024-02" db="EMBL/GenBank/DDBJ databases">
        <authorList>
            <consortium name="ELIXIR-Norway"/>
            <consortium name="Elixir Norway"/>
        </authorList>
    </citation>
    <scope>NUCLEOTIDE SEQUENCE</scope>
</reference>
<dbReference type="Gene3D" id="3.30.40.10">
    <property type="entry name" value="Zinc/RING finger domain, C3HC4 (zinc finger)"/>
    <property type="match status" value="1"/>
</dbReference>
<feature type="region of interest" description="Disordered" evidence="3">
    <location>
        <begin position="795"/>
        <end position="920"/>
    </location>
</feature>
<protein>
    <recommendedName>
        <fullName evidence="4">ELYS-like domain-containing protein</fullName>
    </recommendedName>
</protein>
<feature type="region of interest" description="Disordered" evidence="3">
    <location>
        <begin position="684"/>
        <end position="711"/>
    </location>
</feature>
<dbReference type="EMBL" id="OZ019906">
    <property type="protein sequence ID" value="CAK9205080.1"/>
    <property type="molecule type" value="Genomic_DNA"/>
</dbReference>
<feature type="compositionally biased region" description="Basic and acidic residues" evidence="3">
    <location>
        <begin position="856"/>
        <end position="874"/>
    </location>
</feature>
<dbReference type="InterPro" id="IPR013083">
    <property type="entry name" value="Znf_RING/FYVE/PHD"/>
</dbReference>
<feature type="compositionally biased region" description="Basic and acidic residues" evidence="3">
    <location>
        <begin position="901"/>
        <end position="920"/>
    </location>
</feature>
<evidence type="ECO:0000256" key="3">
    <source>
        <dbReference type="SAM" id="MobiDB-lite"/>
    </source>
</evidence>
<dbReference type="PANTHER" id="PTHR47358:SF2">
    <property type="entry name" value="E3 UBIQUITIN-PROTEIN LIGASE HOS1"/>
    <property type="match status" value="1"/>
</dbReference>
<evidence type="ECO:0000313" key="5">
    <source>
        <dbReference type="EMBL" id="CAK9205080.1"/>
    </source>
</evidence>
<feature type="compositionally biased region" description="Polar residues" evidence="3">
    <location>
        <begin position="700"/>
        <end position="711"/>
    </location>
</feature>
<dbReference type="Pfam" id="PF13934">
    <property type="entry name" value="ELYS"/>
    <property type="match status" value="1"/>
</dbReference>
<accession>A0ABP0TV04</accession>
<sequence>MRREQVLERLALLDPQELIEEAKVEVCRATRDLRSCGRPVHHVLTGCGHACLCAECRKRCDYCPICRTPVSNKSVPDQLRLYELCVEAGLVVRHDDDDGDEHHHHHPADAQTVSPPDDVRRLRVFFDVALDNNLVALVCHYVTDVCMDEGAISSSALVSMLLDGSVVKEWCKHTGLSISSGLGRIYGLASNQMHDKADVIDRSRRKLEGIIQVLEVLEAPLLEHSYSHTLSELQQLMEFMRKVVQHAEVMAWCARHQFLESLSPRFTSVGQWLTAVEERRSAARKRAWTEGLQTTVQFESGHEGSMFIEDALANLGMGRDGAGEAGNNEDFLEPGWLQETGLVQTSPSLKYMQDAVSGQSGVLYPPKSVRAAVDKLFLEGSSDLILAKKAIFLYYLFDRHWTLSHMNWRSIVDDYVRTFSIPRHFMLESLVFYLLDDCSEQALEEAILLLPEVATHGIHPKVVKVLLERDRPEAALAVLRASVRDGQASGAVPLPEALTTLRVWLHSDLLSEGYMYQRTHCDTVKHQGGDWAVEMEVLVSEVCRYCADMGLLDRMVVLPWQIEEEMFVRKCLLEYATQDPSSPAGNLLVVFYVQRCRYLDAQMVHRMLSDFEQRWMGHCSERAKVAHVRNACNKRTRIIEKCMELLPAVQRQQALNSTLTKVQEPQPEIRNVDKTRNTLSLASPLFVPTDGSMDRKPTQSRDINIPSTSAWTEPQKPSILHGLQQIQSPIFPQSSLPMASEPTRAFEYDSPIASPVQRRRLLYEPDIARDSSGSIVELEEACSIDGLDLPAGPSSWGAGQGKLTRGKSKLSGIGGKGSPLTAQNGSHKSRLGLEEDDETDMVMADRHNWATNGKRPPSDRSWLRTRSPDIEAYRSKGSSENNGLDSHPPNGTVLSSKASRRCMEEEGRGVRWRSDDGEDGRVLTFTPSYDMKTLHSRGRSPSTFYSGRV</sequence>
<evidence type="ECO:0000256" key="2">
    <source>
        <dbReference type="ARBA" id="ARBA00023242"/>
    </source>
</evidence>
<name>A0ABP0TV04_9BRYO</name>
<evidence type="ECO:0000256" key="1">
    <source>
        <dbReference type="ARBA" id="ARBA00004123"/>
    </source>
</evidence>
<keyword evidence="2" id="KW-0539">Nucleus</keyword>